<dbReference type="SUPFAM" id="SSF55729">
    <property type="entry name" value="Acyl-CoA N-acyltransferases (Nat)"/>
    <property type="match status" value="1"/>
</dbReference>
<dbReference type="CDD" id="cd04301">
    <property type="entry name" value="NAT_SF"/>
    <property type="match status" value="1"/>
</dbReference>
<evidence type="ECO:0000313" key="3">
    <source>
        <dbReference type="EMBL" id="GGH81333.1"/>
    </source>
</evidence>
<organism evidence="3 4">
    <name type="scientific">Saccharibacillus endophyticus</name>
    <dbReference type="NCBI Taxonomy" id="2060666"/>
    <lineage>
        <taxon>Bacteria</taxon>
        <taxon>Bacillati</taxon>
        <taxon>Bacillota</taxon>
        <taxon>Bacilli</taxon>
        <taxon>Bacillales</taxon>
        <taxon>Paenibacillaceae</taxon>
        <taxon>Saccharibacillus</taxon>
    </lineage>
</organism>
<protein>
    <submittedName>
        <fullName evidence="3">N-acetyltransferase</fullName>
    </submittedName>
</protein>
<reference evidence="4" key="1">
    <citation type="journal article" date="2019" name="Int. J. Syst. Evol. Microbiol.">
        <title>The Global Catalogue of Microorganisms (GCM) 10K type strain sequencing project: providing services to taxonomists for standard genome sequencing and annotation.</title>
        <authorList>
            <consortium name="The Broad Institute Genomics Platform"/>
            <consortium name="The Broad Institute Genome Sequencing Center for Infectious Disease"/>
            <person name="Wu L."/>
            <person name="Ma J."/>
        </authorList>
    </citation>
    <scope>NUCLEOTIDE SEQUENCE [LARGE SCALE GENOMIC DNA]</scope>
    <source>
        <strain evidence="4">CCM 8702</strain>
    </source>
</reference>
<gene>
    <name evidence="3" type="ORF">GCM10007362_30970</name>
</gene>
<dbReference type="Gene3D" id="3.40.630.30">
    <property type="match status" value="1"/>
</dbReference>
<dbReference type="InterPro" id="IPR016181">
    <property type="entry name" value="Acyl_CoA_acyltransferase"/>
</dbReference>
<proteinExistence type="predicted"/>
<keyword evidence="1" id="KW-0808">Transferase</keyword>
<dbReference type="Pfam" id="PF00583">
    <property type="entry name" value="Acetyltransf_1"/>
    <property type="match status" value="1"/>
</dbReference>
<accession>A0ABQ1ZWT0</accession>
<sequence length="155" mass="17317">MSLQPLTIRPLAVEEKPPMDLLLLADPSRPIVEDYLRRGFSFVAEKESAVVGVYVLLPTRPETVELVNVAVDESLHGQGIGKKLVQHAISTARAARYRTIEVGTGNSGIGQLALYQKCGFRIIGVDLDFFTRHYDEEIFENGIQCRDMIRMSIDL</sequence>
<comment type="caution">
    <text evidence="3">The sequence shown here is derived from an EMBL/GenBank/DDBJ whole genome shotgun (WGS) entry which is preliminary data.</text>
</comment>
<name>A0ABQ1ZWT0_9BACL</name>
<feature type="domain" description="N-acetyltransferase" evidence="2">
    <location>
        <begin position="6"/>
        <end position="155"/>
    </location>
</feature>
<dbReference type="Proteomes" id="UP000605427">
    <property type="component" value="Unassembled WGS sequence"/>
</dbReference>
<dbReference type="PROSITE" id="PS51186">
    <property type="entry name" value="GNAT"/>
    <property type="match status" value="1"/>
</dbReference>
<evidence type="ECO:0000256" key="1">
    <source>
        <dbReference type="ARBA" id="ARBA00022679"/>
    </source>
</evidence>
<dbReference type="PANTHER" id="PTHR13947:SF37">
    <property type="entry name" value="LD18367P"/>
    <property type="match status" value="1"/>
</dbReference>
<evidence type="ECO:0000259" key="2">
    <source>
        <dbReference type="PROSITE" id="PS51186"/>
    </source>
</evidence>
<dbReference type="InterPro" id="IPR050769">
    <property type="entry name" value="NAT_camello-type"/>
</dbReference>
<dbReference type="PANTHER" id="PTHR13947">
    <property type="entry name" value="GNAT FAMILY N-ACETYLTRANSFERASE"/>
    <property type="match status" value="1"/>
</dbReference>
<keyword evidence="4" id="KW-1185">Reference proteome</keyword>
<evidence type="ECO:0000313" key="4">
    <source>
        <dbReference type="Proteomes" id="UP000605427"/>
    </source>
</evidence>
<dbReference type="EMBL" id="BMDD01000004">
    <property type="protein sequence ID" value="GGH81333.1"/>
    <property type="molecule type" value="Genomic_DNA"/>
</dbReference>
<dbReference type="InterPro" id="IPR000182">
    <property type="entry name" value="GNAT_dom"/>
</dbReference>